<organism evidence="16 17">
    <name type="scientific">Diploscapter pachys</name>
    <dbReference type="NCBI Taxonomy" id="2018661"/>
    <lineage>
        <taxon>Eukaryota</taxon>
        <taxon>Metazoa</taxon>
        <taxon>Ecdysozoa</taxon>
        <taxon>Nematoda</taxon>
        <taxon>Chromadorea</taxon>
        <taxon>Rhabditida</taxon>
        <taxon>Rhabditina</taxon>
        <taxon>Rhabditomorpha</taxon>
        <taxon>Rhabditoidea</taxon>
        <taxon>Rhabditidae</taxon>
        <taxon>Diploscapter</taxon>
    </lineage>
</organism>
<evidence type="ECO:0000256" key="3">
    <source>
        <dbReference type="ARBA" id="ARBA00022490"/>
    </source>
</evidence>
<feature type="domain" description="IFT121-like TPR repeats" evidence="15">
    <location>
        <begin position="2297"/>
        <end position="2390"/>
    </location>
</feature>
<accession>A0A2A2KY78</accession>
<keyword evidence="7" id="KW-0966">Cell projection</keyword>
<feature type="domain" description="CYRIA/CYRIB Rac1 binding" evidence="11">
    <location>
        <begin position="62"/>
        <end position="282"/>
    </location>
</feature>
<dbReference type="InterPro" id="IPR008081">
    <property type="entry name" value="Cytoplasmic_FMR1-int"/>
</dbReference>
<dbReference type="GO" id="GO:0031267">
    <property type="term" value="F:small GTPase binding"/>
    <property type="evidence" value="ECO:0007669"/>
    <property type="project" value="InterPro"/>
</dbReference>
<dbReference type="InterPro" id="IPR056158">
    <property type="entry name" value="Beta-prop_IFT121_2nd"/>
</dbReference>
<dbReference type="Gene3D" id="2.130.10.10">
    <property type="entry name" value="YVTN repeat-like/Quinoprotein amine dehydrogenase"/>
    <property type="match status" value="2"/>
</dbReference>
<evidence type="ECO:0000256" key="7">
    <source>
        <dbReference type="ARBA" id="ARBA00023273"/>
    </source>
</evidence>
<feature type="domain" description="IFT80/172/WDR35 TPR" evidence="12">
    <location>
        <begin position="1971"/>
        <end position="2059"/>
    </location>
</feature>
<dbReference type="Pfam" id="PF23387">
    <property type="entry name" value="TPR_IFT80_172"/>
    <property type="match status" value="1"/>
</dbReference>
<dbReference type="InterPro" id="IPR056157">
    <property type="entry name" value="TPR_IFT80_172_dom"/>
</dbReference>
<feature type="domain" description="IFT121 second beta-propeller" evidence="13">
    <location>
        <begin position="1655"/>
        <end position="1927"/>
    </location>
</feature>
<keyword evidence="17" id="KW-1185">Reference proteome</keyword>
<comment type="similarity">
    <text evidence="8">Belongs to the CYFIP family.</text>
</comment>
<comment type="subcellular location">
    <subcellularLocation>
        <location evidence="1">Cell projection</location>
        <location evidence="1">Cilium</location>
    </subcellularLocation>
    <subcellularLocation>
        <location evidence="2">Cytoplasm</location>
    </subcellularLocation>
</comment>
<dbReference type="Pfam" id="PF24797">
    <property type="entry name" value="Beta-prop_WDR35_TULP_N"/>
    <property type="match status" value="1"/>
</dbReference>
<evidence type="ECO:0000256" key="8">
    <source>
        <dbReference type="ARBA" id="ARBA00025790"/>
    </source>
</evidence>
<dbReference type="STRING" id="2018661.A0A2A2KY78"/>
<dbReference type="PANTHER" id="PTHR12195">
    <property type="entry name" value="CYTOPLASMIC FMR1-INTERACTING PROTEIN-RELATED"/>
    <property type="match status" value="1"/>
</dbReference>
<dbReference type="Pfam" id="PF05994">
    <property type="entry name" value="FragX_IP"/>
    <property type="match status" value="1"/>
</dbReference>
<dbReference type="InterPro" id="IPR009828">
    <property type="entry name" value="CYRIA/CYRIB_Rac1-bd"/>
</dbReference>
<dbReference type="Pfam" id="PF25768">
    <property type="entry name" value="TPR_IFT121"/>
    <property type="match status" value="1"/>
</dbReference>
<dbReference type="Pfam" id="PF25170">
    <property type="entry name" value="TPR_WDR35"/>
    <property type="match status" value="1"/>
</dbReference>
<feature type="region of interest" description="Disordered" evidence="10">
    <location>
        <begin position="537"/>
        <end position="557"/>
    </location>
</feature>
<dbReference type="InterPro" id="IPR057979">
    <property type="entry name" value="TPR_IFT121"/>
</dbReference>
<gene>
    <name evidence="16" type="ORF">WR25_07274</name>
</gene>
<dbReference type="Gene3D" id="1.25.40.470">
    <property type="match status" value="1"/>
</dbReference>
<evidence type="ECO:0000259" key="14">
    <source>
        <dbReference type="Pfam" id="PF24797"/>
    </source>
</evidence>
<keyword evidence="4 9" id="KW-0853">WD repeat</keyword>
<evidence type="ECO:0000256" key="1">
    <source>
        <dbReference type="ARBA" id="ARBA00004138"/>
    </source>
</evidence>
<dbReference type="InterPro" id="IPR057361">
    <property type="entry name" value="TPR_WDR35"/>
</dbReference>
<evidence type="ECO:0000259" key="15">
    <source>
        <dbReference type="Pfam" id="PF25768"/>
    </source>
</evidence>
<protein>
    <submittedName>
        <fullName evidence="16">Uncharacterized protein</fullName>
    </submittedName>
</protein>
<name>A0A2A2KY78_9BILA</name>
<keyword evidence="3" id="KW-0963">Cytoplasm</keyword>
<dbReference type="SUPFAM" id="SSF50978">
    <property type="entry name" value="WD40 repeat-like"/>
    <property type="match status" value="1"/>
</dbReference>
<evidence type="ECO:0000256" key="6">
    <source>
        <dbReference type="ARBA" id="ARBA00023069"/>
    </source>
</evidence>
<proteinExistence type="inferred from homology"/>
<evidence type="ECO:0000256" key="4">
    <source>
        <dbReference type="ARBA" id="ARBA00022574"/>
    </source>
</evidence>
<evidence type="ECO:0000256" key="9">
    <source>
        <dbReference type="PROSITE-ProRule" id="PRU00221"/>
    </source>
</evidence>
<dbReference type="InterPro" id="IPR056159">
    <property type="entry name" value="Beta-prop_IFT121_TULP_N"/>
</dbReference>
<evidence type="ECO:0000256" key="5">
    <source>
        <dbReference type="ARBA" id="ARBA00022737"/>
    </source>
</evidence>
<evidence type="ECO:0000259" key="12">
    <source>
        <dbReference type="Pfam" id="PF23387"/>
    </source>
</evidence>
<feature type="repeat" description="WD" evidence="9">
    <location>
        <begin position="1340"/>
        <end position="1371"/>
    </location>
</feature>
<dbReference type="Pfam" id="PF07159">
    <property type="entry name" value="CYRIA-B_Rac1-bd"/>
    <property type="match status" value="1"/>
</dbReference>
<sequence>MAERVTIAEAITNVEVLDELLMPDDLPSIEARTLPLLHRANFDTNFEDRSAFVTGIAKYGEEATRHAEFNDMLIEGLNHAANLYTWRCCSRAVPMAKSNDQPNRVEINMKVVEVLRPEVEKLYKFMHFANTAILRFCEEVRRLCHVEKRKDFVSEAYLLTLGRFINMFAVLDELKNMKASIKNDFSTYRRAAQFLQVMSDTQTIHDMQNLSMFLATQNRIKDDLRNRMKEASISLFQIDGYDELLADVVNICAHMYENQLYLSPNEKHMFVKVISFSLFLMDGDAANVAKLDQKKRLSISRLDKIFKSLEVVPLYGDMQIQPFSFVRRSQFYEANKWSLSDKEAGKCHVNIVERLKSIRVEHESYVTQFAKINNGVAICDRGLSSESDNRELTSLALSGLQLLCQWTCHVMETVSWKLLNPTCHRENPECPDNAEEYERATKYNYSPEEKVALIQTISMIKGLQALLGRLEGTISNSIRRNVYAELQSFVTHTLTDPLQKAIKNKKDLLVSILQSVRDSCLDFASAASAAVTESKEKSKKSSKANIGGRDSTSSSASDLRFSKRAAYSAPSSTQLYMARTQLESLISERSCGGKKVLRKELDTKTIEKIAVFLRKSAHWPALFQLSDSISEAGDLSQLWFREFYLEMTMGQRIQFPIDMSMPWILTDYILTTGDPSLLESALFQLDLYNDAAQYCLFNFKKQFLYDEVEAEVNLCFDQFVFKLSEMVFTHYKQLASCMMLDKRFKSECLRAGVAIKTPPAARFESLLMQRHVQLLGRSVDLNRVISQRINKSLLVALDAAIWKFESDELGSIVQLDYLLQTNRLCHSLLKEHLHSLADFEDIFQEANHNVSAPHGRITLHVFWELNYDFLPNYVYNGSTHRFVRAKQIFRKTPAREKPPQLDSVYLWGSKSLTVAFANIFCAYAHYIGIQHLKAVARLLHYQGIAVILEELLKMATIISNDKLKRHVRTIFGLMPKIIKLPRQEYGSPAILQFYNHNLDAVGKYGELRTEFCQDFRELGNMIVFCMQLEVAIAHEEVQDLLAAAPFTAVIPKPPAKTVQEQEKQLAKLEEKYSRIHLVSVIERLGLDPQISIAREAELMTKERLCCGLNVFEMFLHRIRQVLAQDQIWTGAYPTNRVMWLEECVEFYRVYSALQFFLCQPPINEEERLSEELFGDSVQWGALTLIALLGQERRFEVLDFSYHLLKVQRMDGKDDNVGNINLVRMVERIRRFQLLNNQIFIILNNTLNSNVDDIDGEEVRVHEYPPPAHPSLTNNSANAAFQHSPAIGVPAVDELRCVEWNQHTCILATGGTGGILKLVRIAKEKDLAKWGTGNLTVNQSLEGHNVTVLCCAWNETQHKLTTSDSNGLIIVWGTHGEAYFEEMVNNRNKSYVVGICWTSDGQRIAIAYADGLVIVGTLEGNRIWNKEFNVPMTAIEWTQDGSCLLFGMADGEVHTYDSMGNFIMKIHMAALESIDIEAALTSRSPEEMKREQIVCIKYYRPFMKPKLFMENDEAAQMEQLRKAAKVPIDNPIDVSSGFPVNKPRLFVAYVHGILQIMRNENDPNPIVIRFPNYTVTCARWSPNGSFIAISGFQLDLPENEQAIIHVITSFGKKLTSLRIPSTRSLTAVGWDPNGLRVFCASECNVLFGSIRPQYKWGYCGNTVVYCYERQHSDEFWVVFYDAKLDEAYTKSVSNLKQITSNGDYCVLASKSDDSTGAYFVQLCNGIGTAMDFKHIEVEPRYLALNSLACVVASTEQYFIWHYTLPKRSTLLGVNSALQSSGEDIIYALENQPLGSDLESRRRFQRGNDSITAICMGDTFFMAACDSGALFKISLSDGKVLQRYSIPQDIIRMELNCKFSRIATLDSASNLRFFDIGETSVNKITSLDRKDVWCFKWDSDTEDIIAVAEKAKMIIIKGTEAEEPINSTGPERPEKRYVVEIEIKALRNAKSFVERMKYKEAVAYVEKNPHPKLWSLLANVFLERQDFEMAEHAFVKLLDFSGLQFCKRIRSVQSLELRKAEVAAFLGKTDDAEKYFVNADRKDLALEMHMKNQNWLHVLKLLGANSSGKAAEDKLKIEATRKVGEYFYEGFKWTKPIPYFEQSHAYKELIRCYVKTDDFSALEMLSKQLPDGDSLLVEMGHVFASSGQCEQAIDCFLRNGSVKEALDTCIQLNQWDRAVELSGSHNLAQVNSMLGKYVTDLTGSNERTLAAVQLYRRAGRHLDAARIILDIAGDEKHKAAPLLRLKKLYVLGGLLVEEYHDHNKAKHAKDSNAEAAAKLMSLLDEDVNVTMEESRLIDGAWRGAEAYHFLMLAHRHLYAGNTEGAMKTALLLTEYDDILERAEIYSLLALCSVTTRQFAVCSKAFMALEKLPNSSDEKTSIETLARNIFIRYF</sequence>
<keyword evidence="6" id="KW-0969">Cilium</keyword>
<reference evidence="16 17" key="1">
    <citation type="journal article" date="2017" name="Curr. Biol.">
        <title>Genome architecture and evolution of a unichromosomal asexual nematode.</title>
        <authorList>
            <person name="Fradin H."/>
            <person name="Zegar C."/>
            <person name="Gutwein M."/>
            <person name="Lucas J."/>
            <person name="Kovtun M."/>
            <person name="Corcoran D."/>
            <person name="Baugh L.R."/>
            <person name="Kiontke K."/>
            <person name="Gunsalus K."/>
            <person name="Fitch D.H."/>
            <person name="Piano F."/>
        </authorList>
    </citation>
    <scope>NUCLEOTIDE SEQUENCE [LARGE SCALE GENOMIC DNA]</scope>
    <source>
        <strain evidence="16">PF1309</strain>
    </source>
</reference>
<dbReference type="PROSITE" id="PS50082">
    <property type="entry name" value="WD_REPEATS_2"/>
    <property type="match status" value="1"/>
</dbReference>
<dbReference type="EMBL" id="LIAE01007518">
    <property type="protein sequence ID" value="PAV78773.1"/>
    <property type="molecule type" value="Genomic_DNA"/>
</dbReference>
<evidence type="ECO:0000259" key="13">
    <source>
        <dbReference type="Pfam" id="PF23390"/>
    </source>
</evidence>
<dbReference type="Proteomes" id="UP000218231">
    <property type="component" value="Unassembled WGS sequence"/>
</dbReference>
<dbReference type="SUPFAM" id="SSF101908">
    <property type="entry name" value="Putative isomerase YbhE"/>
    <property type="match status" value="1"/>
</dbReference>
<dbReference type="OrthoDB" id="10265867at2759"/>
<keyword evidence="5" id="KW-0677">Repeat</keyword>
<dbReference type="Pfam" id="PF23390">
    <property type="entry name" value="Beta-prop_WDR35_2nd"/>
    <property type="match status" value="1"/>
</dbReference>
<dbReference type="InterPro" id="IPR036322">
    <property type="entry name" value="WD40_repeat_dom_sf"/>
</dbReference>
<evidence type="ECO:0000256" key="2">
    <source>
        <dbReference type="ARBA" id="ARBA00004496"/>
    </source>
</evidence>
<dbReference type="GO" id="GO:0005929">
    <property type="term" value="C:cilium"/>
    <property type="evidence" value="ECO:0007669"/>
    <property type="project" value="UniProtKB-SubCell"/>
</dbReference>
<evidence type="ECO:0000256" key="10">
    <source>
        <dbReference type="SAM" id="MobiDB-lite"/>
    </source>
</evidence>
<dbReference type="GO" id="GO:0005737">
    <property type="term" value="C:cytoplasm"/>
    <property type="evidence" value="ECO:0007669"/>
    <property type="project" value="UniProtKB-SubCell"/>
</dbReference>
<comment type="caution">
    <text evidence="16">The sequence shown here is derived from an EMBL/GenBank/DDBJ whole genome shotgun (WGS) entry which is preliminary data.</text>
</comment>
<dbReference type="PRINTS" id="PR01698">
    <property type="entry name" value="CYTOFMRPINTP"/>
</dbReference>
<dbReference type="SMART" id="SM00320">
    <property type="entry name" value="WD40"/>
    <property type="match status" value="4"/>
</dbReference>
<dbReference type="GO" id="GO:0030833">
    <property type="term" value="P:regulation of actin filament polymerization"/>
    <property type="evidence" value="ECO:0007669"/>
    <property type="project" value="InterPro"/>
</dbReference>
<feature type="domain" description="IFT121/TULP4 N-terminal" evidence="14">
    <location>
        <begin position="1286"/>
        <end position="1480"/>
    </location>
</feature>
<dbReference type="InterPro" id="IPR015943">
    <property type="entry name" value="WD40/YVTN_repeat-like_dom_sf"/>
</dbReference>
<evidence type="ECO:0000313" key="17">
    <source>
        <dbReference type="Proteomes" id="UP000218231"/>
    </source>
</evidence>
<evidence type="ECO:0000313" key="16">
    <source>
        <dbReference type="EMBL" id="PAV78773.1"/>
    </source>
</evidence>
<evidence type="ECO:0000259" key="11">
    <source>
        <dbReference type="Pfam" id="PF07159"/>
    </source>
</evidence>
<dbReference type="InterPro" id="IPR001680">
    <property type="entry name" value="WD40_rpt"/>
</dbReference>